<name>A0A1R4HE20_9GAMM</name>
<gene>
    <name evidence="1" type="ORF">CRENPOLYSF2_400006</name>
</gene>
<evidence type="ECO:0000313" key="2">
    <source>
        <dbReference type="Proteomes" id="UP000195442"/>
    </source>
</evidence>
<sequence>MLDLPALNLNGTRFDGISNNGYQLKTGQSKYPLAKLRALCCELLKAARVSPTGQDS</sequence>
<dbReference type="AlphaFoldDB" id="A0A1R4HE20"/>
<reference evidence="2" key="1">
    <citation type="submission" date="2017-02" db="EMBL/GenBank/DDBJ databases">
        <authorList>
            <person name="Daims H."/>
        </authorList>
    </citation>
    <scope>NUCLEOTIDE SEQUENCE [LARGE SCALE GENOMIC DNA]</scope>
</reference>
<evidence type="ECO:0000313" key="1">
    <source>
        <dbReference type="EMBL" id="SJM94457.1"/>
    </source>
</evidence>
<protein>
    <submittedName>
        <fullName evidence="1">Uncharacterized protein</fullName>
    </submittedName>
</protein>
<accession>A0A1R4HE20</accession>
<organism evidence="1 2">
    <name type="scientific">Crenothrix polyspora</name>
    <dbReference type="NCBI Taxonomy" id="360316"/>
    <lineage>
        <taxon>Bacteria</taxon>
        <taxon>Pseudomonadati</taxon>
        <taxon>Pseudomonadota</taxon>
        <taxon>Gammaproteobacteria</taxon>
        <taxon>Methylococcales</taxon>
        <taxon>Crenotrichaceae</taxon>
        <taxon>Crenothrix</taxon>
    </lineage>
</organism>
<proteinExistence type="predicted"/>
<keyword evidence="2" id="KW-1185">Reference proteome</keyword>
<dbReference type="EMBL" id="FUKJ01000335">
    <property type="protein sequence ID" value="SJM94457.1"/>
    <property type="molecule type" value="Genomic_DNA"/>
</dbReference>
<dbReference type="Proteomes" id="UP000195442">
    <property type="component" value="Unassembled WGS sequence"/>
</dbReference>